<dbReference type="KEGG" id="sdd:D9753_06660"/>
<proteinExistence type="predicted"/>
<dbReference type="Gene3D" id="3.40.50.12780">
    <property type="entry name" value="N-terminal domain of ligase-like"/>
    <property type="match status" value="1"/>
</dbReference>
<dbReference type="Pfam" id="PF00501">
    <property type="entry name" value="AMP-binding"/>
    <property type="match status" value="1"/>
</dbReference>
<keyword evidence="4" id="KW-1185">Reference proteome</keyword>
<evidence type="ECO:0000313" key="4">
    <source>
        <dbReference type="Proteomes" id="UP000268329"/>
    </source>
</evidence>
<dbReference type="RefSeq" id="WP_121786154.1">
    <property type="nucleotide sequence ID" value="NZ_CP033073.1"/>
</dbReference>
<dbReference type="PROSITE" id="PS00455">
    <property type="entry name" value="AMP_BINDING"/>
    <property type="match status" value="1"/>
</dbReference>
<dbReference type="SUPFAM" id="SSF56801">
    <property type="entry name" value="Acetyl-CoA synthetase-like"/>
    <property type="match status" value="1"/>
</dbReference>
<feature type="domain" description="AMP-binding enzyme C-terminal" evidence="2">
    <location>
        <begin position="438"/>
        <end position="512"/>
    </location>
</feature>
<dbReference type="InterPro" id="IPR042099">
    <property type="entry name" value="ANL_N_sf"/>
</dbReference>
<feature type="domain" description="AMP-dependent synthetase/ligase" evidence="1">
    <location>
        <begin position="24"/>
        <end position="388"/>
    </location>
</feature>
<dbReference type="GO" id="GO:0006631">
    <property type="term" value="P:fatty acid metabolic process"/>
    <property type="evidence" value="ECO:0007669"/>
    <property type="project" value="TreeGrafter"/>
</dbReference>
<dbReference type="InterPro" id="IPR025110">
    <property type="entry name" value="AMP-bd_C"/>
</dbReference>
<organism evidence="3 4">
    <name type="scientific">Streptomyces dangxiongensis</name>
    <dbReference type="NCBI Taxonomy" id="1442032"/>
    <lineage>
        <taxon>Bacteria</taxon>
        <taxon>Bacillati</taxon>
        <taxon>Actinomycetota</taxon>
        <taxon>Actinomycetes</taxon>
        <taxon>Kitasatosporales</taxon>
        <taxon>Streptomycetaceae</taxon>
        <taxon>Streptomyces</taxon>
    </lineage>
</organism>
<dbReference type="CDD" id="cd04433">
    <property type="entry name" value="AFD_class_I"/>
    <property type="match status" value="1"/>
</dbReference>
<dbReference type="AlphaFoldDB" id="A0A3G2J8P8"/>
<dbReference type="InterPro" id="IPR045851">
    <property type="entry name" value="AMP-bd_C_sf"/>
</dbReference>
<dbReference type="PANTHER" id="PTHR43201:SF32">
    <property type="entry name" value="2-SUCCINYLBENZOATE--COA LIGASE, CHLOROPLASTIC_PEROXISOMAL"/>
    <property type="match status" value="1"/>
</dbReference>
<evidence type="ECO:0000259" key="1">
    <source>
        <dbReference type="Pfam" id="PF00501"/>
    </source>
</evidence>
<protein>
    <submittedName>
        <fullName evidence="3">Acyl--CoA ligase</fullName>
    </submittedName>
</protein>
<sequence length="526" mass="55870">MATDSGEWWAAAGGYVAELLSVLAKEPEKPVLHHRGSWITGGAHLGSVTGTYRALHECGVGHGTVVAVLTSPNSPDILGVRHAAHLLGAAVGHLRSTNPGSSTAMLSVDDQLDILRTTGAAVLYADRDSADRAAELARRAGVPLIGPGVPGALEVTPGDDPGPHRPVPWSPEDLAAIAFTSGSTGRPKGIRKSRRSWDSVVYGTIALGREAERITALIGTPLSQTVGQLADAALIDGGRLVLLEEFAPDPWIQAVNEHAVTRTFMATSHLYRLLDRLEERGLRDPVAAGLAGLRRIDYAGSPAAPARLAEAVKLFGPSLFQQYGTSESARISCLLPEDHADPELQATVGRPFPGVEIGISDLETGAPLDDGQVGEVRVRSPHVMDGYLDEVLTARVLRDGWYHTGDIGYRDERGYLHLLDRVADMAKIDGVKVYPTVVERAMLTLPGIAQAVVYGFLGKDGMEHLHAAITLRPGTSVAIDAVRGHLGNILSPAHVPEQVLVLDEIPLNAAGKPDKPRLRLEHASHA</sequence>
<dbReference type="OrthoDB" id="9803968at2"/>
<dbReference type="Gene3D" id="3.30.300.30">
    <property type="match status" value="1"/>
</dbReference>
<dbReference type="PANTHER" id="PTHR43201">
    <property type="entry name" value="ACYL-COA SYNTHETASE"/>
    <property type="match status" value="1"/>
</dbReference>
<dbReference type="InterPro" id="IPR020845">
    <property type="entry name" value="AMP-binding_CS"/>
</dbReference>
<dbReference type="Pfam" id="PF13193">
    <property type="entry name" value="AMP-binding_C"/>
    <property type="match status" value="1"/>
</dbReference>
<dbReference type="EMBL" id="CP033073">
    <property type="protein sequence ID" value="AYN38650.1"/>
    <property type="molecule type" value="Genomic_DNA"/>
</dbReference>
<evidence type="ECO:0000259" key="2">
    <source>
        <dbReference type="Pfam" id="PF13193"/>
    </source>
</evidence>
<dbReference type="Proteomes" id="UP000268329">
    <property type="component" value="Chromosome"/>
</dbReference>
<gene>
    <name evidence="3" type="ORF">D9753_06660</name>
</gene>
<keyword evidence="3" id="KW-0436">Ligase</keyword>
<dbReference type="GO" id="GO:0031956">
    <property type="term" value="F:medium-chain fatty acid-CoA ligase activity"/>
    <property type="evidence" value="ECO:0007669"/>
    <property type="project" value="TreeGrafter"/>
</dbReference>
<dbReference type="InterPro" id="IPR000873">
    <property type="entry name" value="AMP-dep_synth/lig_dom"/>
</dbReference>
<accession>A0A3G2J8P8</accession>
<reference evidence="3 4" key="1">
    <citation type="submission" date="2018-10" db="EMBL/GenBank/DDBJ databases">
        <title>The genome of Streptomyces dangxiongensis Z022.</title>
        <authorList>
            <person name="Zhang B."/>
        </authorList>
    </citation>
    <scope>NUCLEOTIDE SEQUENCE [LARGE SCALE GENOMIC DNA]</scope>
    <source>
        <strain evidence="3 4">Z022</strain>
    </source>
</reference>
<evidence type="ECO:0000313" key="3">
    <source>
        <dbReference type="EMBL" id="AYN38650.1"/>
    </source>
</evidence>
<name>A0A3G2J8P8_9ACTN</name>